<keyword evidence="4" id="KW-0645">Protease</keyword>
<evidence type="ECO:0000256" key="6">
    <source>
        <dbReference type="ARBA" id="ARBA00023157"/>
    </source>
</evidence>
<evidence type="ECO:0000256" key="1">
    <source>
        <dbReference type="ARBA" id="ARBA00009431"/>
    </source>
</evidence>
<dbReference type="InterPro" id="IPR029058">
    <property type="entry name" value="AB_hydrolase_fold"/>
</dbReference>
<evidence type="ECO:0000256" key="5">
    <source>
        <dbReference type="ARBA" id="ARBA00022801"/>
    </source>
</evidence>
<proteinExistence type="inferred from homology"/>
<dbReference type="AlphaFoldDB" id="A0AAD6MUU4"/>
<dbReference type="SUPFAM" id="SSF53474">
    <property type="entry name" value="alpha/beta-Hydrolases"/>
    <property type="match status" value="1"/>
</dbReference>
<dbReference type="EMBL" id="JAQJAN010000009">
    <property type="protein sequence ID" value="KAJ5719877.1"/>
    <property type="molecule type" value="Genomic_DNA"/>
</dbReference>
<keyword evidence="3" id="KW-0121">Carboxypeptidase</keyword>
<evidence type="ECO:0000313" key="8">
    <source>
        <dbReference type="EMBL" id="KAJ5719877.1"/>
    </source>
</evidence>
<keyword evidence="5 8" id="KW-0378">Hydrolase</keyword>
<dbReference type="EC" id="3.4.16.5" evidence="2"/>
<dbReference type="GO" id="GO:0006508">
    <property type="term" value="P:proteolysis"/>
    <property type="evidence" value="ECO:0007669"/>
    <property type="project" value="UniProtKB-KW"/>
</dbReference>
<reference evidence="8" key="1">
    <citation type="journal article" date="2023" name="IMA Fungus">
        <title>Comparative genomic study of the Penicillium genus elucidates a diverse pangenome and 15 lateral gene transfer events.</title>
        <authorList>
            <person name="Petersen C."/>
            <person name="Sorensen T."/>
            <person name="Nielsen M.R."/>
            <person name="Sondergaard T.E."/>
            <person name="Sorensen J.L."/>
            <person name="Fitzpatrick D.A."/>
            <person name="Frisvad J.C."/>
            <person name="Nielsen K.L."/>
        </authorList>
    </citation>
    <scope>NUCLEOTIDE SEQUENCE</scope>
    <source>
        <strain evidence="8">IBT 17514</strain>
    </source>
</reference>
<keyword evidence="9" id="KW-1185">Reference proteome</keyword>
<reference evidence="8" key="2">
    <citation type="submission" date="2023-01" db="EMBL/GenBank/DDBJ databases">
        <authorList>
            <person name="Petersen C."/>
        </authorList>
    </citation>
    <scope>NUCLEOTIDE SEQUENCE</scope>
    <source>
        <strain evidence="8">IBT 17514</strain>
    </source>
</reference>
<dbReference type="InterPro" id="IPR001563">
    <property type="entry name" value="Peptidase_S10"/>
</dbReference>
<dbReference type="Pfam" id="PF00450">
    <property type="entry name" value="Peptidase_S10"/>
    <property type="match status" value="1"/>
</dbReference>
<comment type="caution">
    <text evidence="8">The sequence shown here is derived from an EMBL/GenBank/DDBJ whole genome shotgun (WGS) entry which is preliminary data.</text>
</comment>
<keyword evidence="6" id="KW-1015">Disulfide bond</keyword>
<organism evidence="8 9">
    <name type="scientific">Penicillium malachiteum</name>
    <dbReference type="NCBI Taxonomy" id="1324776"/>
    <lineage>
        <taxon>Eukaryota</taxon>
        <taxon>Fungi</taxon>
        <taxon>Dikarya</taxon>
        <taxon>Ascomycota</taxon>
        <taxon>Pezizomycotina</taxon>
        <taxon>Eurotiomycetes</taxon>
        <taxon>Eurotiomycetidae</taxon>
        <taxon>Eurotiales</taxon>
        <taxon>Aspergillaceae</taxon>
        <taxon>Penicillium</taxon>
    </lineage>
</organism>
<evidence type="ECO:0000256" key="4">
    <source>
        <dbReference type="ARBA" id="ARBA00022670"/>
    </source>
</evidence>
<dbReference type="PANTHER" id="PTHR11802:SF113">
    <property type="entry name" value="SERINE CARBOXYPEPTIDASE CTSA-4.1"/>
    <property type="match status" value="1"/>
</dbReference>
<evidence type="ECO:0000256" key="2">
    <source>
        <dbReference type="ARBA" id="ARBA00012446"/>
    </source>
</evidence>
<dbReference type="GO" id="GO:0000324">
    <property type="term" value="C:fungal-type vacuole"/>
    <property type="evidence" value="ECO:0007669"/>
    <property type="project" value="TreeGrafter"/>
</dbReference>
<protein>
    <recommendedName>
        <fullName evidence="2">carboxypeptidase C</fullName>
        <ecNumber evidence="2">3.4.16.5</ecNumber>
    </recommendedName>
</protein>
<evidence type="ECO:0000256" key="7">
    <source>
        <dbReference type="ARBA" id="ARBA00023180"/>
    </source>
</evidence>
<name>A0AAD6MUU4_9EURO</name>
<sequence length="461" mass="51583">MDTKSMFFFRQGFFEAREEPNSKPVTIWLNGGPGASSLAGLFGEVGPCIIGKENDDTILNPFSWTKHTNMLFIDQPAGVGLSTIEDPTMYPDSVEEASKDFTAMLEVFYGEIFPQYATNPLFIAGESFGGKYVPEYTAKLVRQQAKGAVSEVLAKVNVSGIILVDALVDATWLSIGHYDLFCTDKPPNVLHFNETVCQNMAAVIPECKRRARMCDHTLDPEDCMDAMEFCLETLEQYFQEEMAAHRHSPYDRKSPMADTRRKMFNVTNMCFTVRKGCPEPPLCGVGDSEMGDTSRYLNRPEIQQKLGFESTIPFQSINFDLNMKWSLNPKTYIPTTREITFLLDDRFESGGNVAVLVINGEYDVTVNYPGTFQEYENLPWHGQAAYQSVDTLQTWYWMDEEGVRQEGGKWKAAPGVDKNLEYLLVKDAGHMAPGDQRGAVASAVGAWLRNGGHLGDGWATD</sequence>
<dbReference type="Proteomes" id="UP001215712">
    <property type="component" value="Unassembled WGS sequence"/>
</dbReference>
<keyword evidence="7" id="KW-0325">Glycoprotein</keyword>
<dbReference type="Gene3D" id="3.40.50.1820">
    <property type="entry name" value="alpha/beta hydrolase"/>
    <property type="match status" value="1"/>
</dbReference>
<dbReference type="GO" id="GO:0072330">
    <property type="term" value="P:monocarboxylic acid biosynthetic process"/>
    <property type="evidence" value="ECO:0007669"/>
    <property type="project" value="UniProtKB-ARBA"/>
</dbReference>
<dbReference type="GO" id="GO:0017000">
    <property type="term" value="P:antibiotic biosynthetic process"/>
    <property type="evidence" value="ECO:0007669"/>
    <property type="project" value="UniProtKB-ARBA"/>
</dbReference>
<evidence type="ECO:0000256" key="3">
    <source>
        <dbReference type="ARBA" id="ARBA00022645"/>
    </source>
</evidence>
<comment type="similarity">
    <text evidence="1">Belongs to the peptidase S10 family.</text>
</comment>
<dbReference type="GO" id="GO:0004185">
    <property type="term" value="F:serine-type carboxypeptidase activity"/>
    <property type="evidence" value="ECO:0007669"/>
    <property type="project" value="UniProtKB-EC"/>
</dbReference>
<gene>
    <name evidence="8" type="ORF">N7493_006755</name>
</gene>
<dbReference type="PANTHER" id="PTHR11802">
    <property type="entry name" value="SERINE PROTEASE FAMILY S10 SERINE CARBOXYPEPTIDASE"/>
    <property type="match status" value="1"/>
</dbReference>
<dbReference type="PRINTS" id="PR00724">
    <property type="entry name" value="CRBOXYPTASEC"/>
</dbReference>
<evidence type="ECO:0000313" key="9">
    <source>
        <dbReference type="Proteomes" id="UP001215712"/>
    </source>
</evidence>
<accession>A0AAD6MUU4</accession>